<feature type="region of interest" description="Disordered" evidence="2">
    <location>
        <begin position="475"/>
        <end position="514"/>
    </location>
</feature>
<evidence type="ECO:0000256" key="2">
    <source>
        <dbReference type="SAM" id="MobiDB-lite"/>
    </source>
</evidence>
<keyword evidence="4" id="KW-1185">Reference proteome</keyword>
<proteinExistence type="inferred from homology"/>
<feature type="compositionally biased region" description="Low complexity" evidence="2">
    <location>
        <begin position="255"/>
        <end position="272"/>
    </location>
</feature>
<feature type="compositionally biased region" description="Basic and acidic residues" evidence="2">
    <location>
        <begin position="325"/>
        <end position="343"/>
    </location>
</feature>
<dbReference type="GO" id="GO:0005737">
    <property type="term" value="C:cytoplasm"/>
    <property type="evidence" value="ECO:0007669"/>
    <property type="project" value="TreeGrafter"/>
</dbReference>
<feature type="region of interest" description="Disordered" evidence="2">
    <location>
        <begin position="390"/>
        <end position="412"/>
    </location>
</feature>
<evidence type="ECO:0000256" key="1">
    <source>
        <dbReference type="ARBA" id="ARBA00010402"/>
    </source>
</evidence>
<feature type="compositionally biased region" description="Polar residues" evidence="2">
    <location>
        <begin position="349"/>
        <end position="359"/>
    </location>
</feature>
<gene>
    <name evidence="3" type="ORF">PBRASI_LOCUS8702</name>
</gene>
<feature type="compositionally biased region" description="Polar residues" evidence="2">
    <location>
        <begin position="278"/>
        <end position="293"/>
    </location>
</feature>
<comment type="caution">
    <text evidence="3">The sequence shown here is derived from an EMBL/GenBank/DDBJ whole genome shotgun (WGS) entry which is preliminary data.</text>
</comment>
<dbReference type="CDD" id="cd24139">
    <property type="entry name" value="SIP5-like"/>
    <property type="match status" value="1"/>
</dbReference>
<reference evidence="3" key="1">
    <citation type="submission" date="2021-06" db="EMBL/GenBank/DDBJ databases">
        <authorList>
            <person name="Kallberg Y."/>
            <person name="Tangrot J."/>
            <person name="Rosling A."/>
        </authorList>
    </citation>
    <scope>NUCLEOTIDE SEQUENCE</scope>
    <source>
        <strain evidence="3">BR232B</strain>
    </source>
</reference>
<feature type="region of interest" description="Disordered" evidence="2">
    <location>
        <begin position="66"/>
        <end position="110"/>
    </location>
</feature>
<dbReference type="OrthoDB" id="21471at2759"/>
<sequence length="514" mass="56070">MGNTLVKDKVEDNVDGGQLVPHGVYKTPQDWNEKIVRKLIIDRKLAPFYKGLSDYDETAEVTLTTHNHPKNGELKKAAMGSSDHNTQGTKDIKRTSTLNATGLSKGKEPLPSKSIETQYKGAVECPICFLYYPRNINYSRCCLKPICTECFVQIKRPESGNLGANNSPAMCPFCVEPNFGVSYKPPPFSSGIINENSNTSNPFVLHSSSTSSLNQSDGKSRRKSISYKSSEVVTTDQIRPDWNNRAQTQRPNGRRPSASSSIIGNSRRISLRPPGSGSYATSPSPSRRNNLPTGSEYPGYLRNVGADLEELMVMEAIRLSLLEQEERERREREEREHGERSPESGEETTPISDDSQPTTEDSELEANVTATVMTIDGEQIEALSTIDTQTIPDEPDENKPSEVPHSSADPLCIDRVNDSDEDRIIIKNTSVASSPSATGSDSLLPFSATGSNNAIIAPSSPSTCIVENIANATFPTAEGDGDNAMPSFESPGDDVTPPLEGKQSEGEDSTMMWI</sequence>
<dbReference type="PANTHER" id="PTHR31315">
    <property type="entry name" value="PROTEIN SIP5"/>
    <property type="match status" value="1"/>
</dbReference>
<name>A0A9N9CZ07_9GLOM</name>
<dbReference type="PANTHER" id="PTHR31315:SF1">
    <property type="entry name" value="PROTEIN SIP5"/>
    <property type="match status" value="1"/>
</dbReference>
<accession>A0A9N9CZ07</accession>
<protein>
    <submittedName>
        <fullName evidence="3">2615_t:CDS:1</fullName>
    </submittedName>
</protein>
<feature type="region of interest" description="Disordered" evidence="2">
    <location>
        <begin position="203"/>
        <end position="298"/>
    </location>
</feature>
<dbReference type="Proteomes" id="UP000789739">
    <property type="component" value="Unassembled WGS sequence"/>
</dbReference>
<evidence type="ECO:0000313" key="3">
    <source>
        <dbReference type="EMBL" id="CAG8620897.1"/>
    </source>
</evidence>
<feature type="region of interest" description="Disordered" evidence="2">
    <location>
        <begin position="325"/>
        <end position="364"/>
    </location>
</feature>
<evidence type="ECO:0000313" key="4">
    <source>
        <dbReference type="Proteomes" id="UP000789739"/>
    </source>
</evidence>
<dbReference type="InterPro" id="IPR039301">
    <property type="entry name" value="Sip5/DA2"/>
</dbReference>
<organism evidence="3 4">
    <name type="scientific">Paraglomus brasilianum</name>
    <dbReference type="NCBI Taxonomy" id="144538"/>
    <lineage>
        <taxon>Eukaryota</taxon>
        <taxon>Fungi</taxon>
        <taxon>Fungi incertae sedis</taxon>
        <taxon>Mucoromycota</taxon>
        <taxon>Glomeromycotina</taxon>
        <taxon>Glomeromycetes</taxon>
        <taxon>Paraglomerales</taxon>
        <taxon>Paraglomeraceae</taxon>
        <taxon>Paraglomus</taxon>
    </lineage>
</organism>
<dbReference type="AlphaFoldDB" id="A0A9N9CZ07"/>
<feature type="compositionally biased region" description="Polar residues" evidence="2">
    <location>
        <begin position="82"/>
        <end position="102"/>
    </location>
</feature>
<comment type="similarity">
    <text evidence="1">Belongs to the SIP5 family.</text>
</comment>
<dbReference type="EMBL" id="CAJVPI010001619">
    <property type="protein sequence ID" value="CAG8620897.1"/>
    <property type="molecule type" value="Genomic_DNA"/>
</dbReference>